<proteinExistence type="predicted"/>
<reference evidence="2" key="1">
    <citation type="journal article" date="2013" name="Nature">
        <title>Draft genome of the wheat A-genome progenitor Triticum urartu.</title>
        <authorList>
            <person name="Ling H.Q."/>
            <person name="Zhao S."/>
            <person name="Liu D."/>
            <person name="Wang J."/>
            <person name="Sun H."/>
            <person name="Zhang C."/>
            <person name="Fan H."/>
            <person name="Li D."/>
            <person name="Dong L."/>
            <person name="Tao Y."/>
            <person name="Gao C."/>
            <person name="Wu H."/>
            <person name="Li Y."/>
            <person name="Cui Y."/>
            <person name="Guo X."/>
            <person name="Zheng S."/>
            <person name="Wang B."/>
            <person name="Yu K."/>
            <person name="Liang Q."/>
            <person name="Yang W."/>
            <person name="Lou X."/>
            <person name="Chen J."/>
            <person name="Feng M."/>
            <person name="Jian J."/>
            <person name="Zhang X."/>
            <person name="Luo G."/>
            <person name="Jiang Y."/>
            <person name="Liu J."/>
            <person name="Wang Z."/>
            <person name="Sha Y."/>
            <person name="Zhang B."/>
            <person name="Wu H."/>
            <person name="Tang D."/>
            <person name="Shen Q."/>
            <person name="Xue P."/>
            <person name="Zou S."/>
            <person name="Wang X."/>
            <person name="Liu X."/>
            <person name="Wang F."/>
            <person name="Yang Y."/>
            <person name="An X."/>
            <person name="Dong Z."/>
            <person name="Zhang K."/>
            <person name="Zhang X."/>
            <person name="Luo M.C."/>
            <person name="Dvorak J."/>
            <person name="Tong Y."/>
            <person name="Wang J."/>
            <person name="Yang H."/>
            <person name="Li Z."/>
            <person name="Wang D."/>
            <person name="Zhang A."/>
            <person name="Wang J."/>
        </authorList>
    </citation>
    <scope>NUCLEOTIDE SEQUENCE</scope>
    <source>
        <strain evidence="2">cv. G1812</strain>
    </source>
</reference>
<accession>A0A8R7R1X3</accession>
<reference evidence="1" key="2">
    <citation type="submission" date="2018-03" db="EMBL/GenBank/DDBJ databases">
        <title>The Triticum urartu genome reveals the dynamic nature of wheat genome evolution.</title>
        <authorList>
            <person name="Ling H."/>
            <person name="Ma B."/>
            <person name="Shi X."/>
            <person name="Liu H."/>
            <person name="Dong L."/>
            <person name="Sun H."/>
            <person name="Cao Y."/>
            <person name="Gao Q."/>
            <person name="Zheng S."/>
            <person name="Li Y."/>
            <person name="Yu Y."/>
            <person name="Du H."/>
            <person name="Qi M."/>
            <person name="Li Y."/>
            <person name="Yu H."/>
            <person name="Cui Y."/>
            <person name="Wang N."/>
            <person name="Chen C."/>
            <person name="Wu H."/>
            <person name="Zhao Y."/>
            <person name="Zhang J."/>
            <person name="Li Y."/>
            <person name="Zhou W."/>
            <person name="Zhang B."/>
            <person name="Hu W."/>
            <person name="Eijk M."/>
            <person name="Tang J."/>
            <person name="Witsenboer H."/>
            <person name="Zhao S."/>
            <person name="Li Z."/>
            <person name="Zhang A."/>
            <person name="Wang D."/>
            <person name="Liang C."/>
        </authorList>
    </citation>
    <scope>NUCLEOTIDE SEQUENCE [LARGE SCALE GENOMIC DNA]</scope>
    <source>
        <strain evidence="1">cv. G1812</strain>
    </source>
</reference>
<evidence type="ECO:0000313" key="2">
    <source>
        <dbReference type="Proteomes" id="UP000015106"/>
    </source>
</evidence>
<protein>
    <submittedName>
        <fullName evidence="1">Uncharacterized protein</fullName>
    </submittedName>
</protein>
<organism evidence="1 2">
    <name type="scientific">Triticum urartu</name>
    <name type="common">Red wild einkorn</name>
    <name type="synonym">Crithodium urartu</name>
    <dbReference type="NCBI Taxonomy" id="4572"/>
    <lineage>
        <taxon>Eukaryota</taxon>
        <taxon>Viridiplantae</taxon>
        <taxon>Streptophyta</taxon>
        <taxon>Embryophyta</taxon>
        <taxon>Tracheophyta</taxon>
        <taxon>Spermatophyta</taxon>
        <taxon>Magnoliopsida</taxon>
        <taxon>Liliopsida</taxon>
        <taxon>Poales</taxon>
        <taxon>Poaceae</taxon>
        <taxon>BOP clade</taxon>
        <taxon>Pooideae</taxon>
        <taxon>Triticodae</taxon>
        <taxon>Triticeae</taxon>
        <taxon>Triticinae</taxon>
        <taxon>Triticum</taxon>
    </lineage>
</organism>
<keyword evidence="2" id="KW-1185">Reference proteome</keyword>
<name>A0A8R7R1X3_TRIUA</name>
<sequence length="108" mass="11604">SVGAELGDLAAELPLRVGKEPAGLLPADGAVAVGVRGLHPSPRLPRREPQVEAPQRALQLLPADPAVVVRVELPQPRPELLRRHLSLRQPAVPHERHRSRASSALIVC</sequence>
<evidence type="ECO:0000313" key="1">
    <source>
        <dbReference type="EnsemblPlants" id="TuG1812G0700001818.01.T01.cds288182"/>
    </source>
</evidence>
<dbReference type="AlphaFoldDB" id="A0A8R7R1X3"/>
<dbReference type="Proteomes" id="UP000015106">
    <property type="component" value="Chromosome 7"/>
</dbReference>
<dbReference type="EnsemblPlants" id="TuG1812G0700001818.01.T01">
    <property type="protein sequence ID" value="TuG1812G0700001818.01.T01.cds288182"/>
    <property type="gene ID" value="TuG1812G0700001818.01"/>
</dbReference>
<dbReference type="Gramene" id="TuG1812G0700001818.01.T01">
    <property type="protein sequence ID" value="TuG1812G0700001818.01.T01.cds288182"/>
    <property type="gene ID" value="TuG1812G0700001818.01"/>
</dbReference>
<reference evidence="1" key="3">
    <citation type="submission" date="2022-06" db="UniProtKB">
        <authorList>
            <consortium name="EnsemblPlants"/>
        </authorList>
    </citation>
    <scope>IDENTIFICATION</scope>
</reference>